<evidence type="ECO:0000256" key="9">
    <source>
        <dbReference type="ARBA" id="ARBA00022777"/>
    </source>
</evidence>
<reference evidence="17" key="2">
    <citation type="submission" date="2021-04" db="EMBL/GenBank/DDBJ databases">
        <authorList>
            <person name="Gilroy R."/>
        </authorList>
    </citation>
    <scope>NUCLEOTIDE SEQUENCE</scope>
    <source>
        <strain evidence="17">CHK188-5543</strain>
    </source>
</reference>
<dbReference type="Proteomes" id="UP000886800">
    <property type="component" value="Unassembled WGS sequence"/>
</dbReference>
<dbReference type="SUPFAM" id="SSF103190">
    <property type="entry name" value="Sensory domain-like"/>
    <property type="match status" value="1"/>
</dbReference>
<dbReference type="InterPro" id="IPR003661">
    <property type="entry name" value="HisK_dim/P_dom"/>
</dbReference>
<reference evidence="17" key="1">
    <citation type="journal article" date="2021" name="PeerJ">
        <title>Extensive microbial diversity within the chicken gut microbiome revealed by metagenomics and culture.</title>
        <authorList>
            <person name="Gilroy R."/>
            <person name="Ravi A."/>
            <person name="Getino M."/>
            <person name="Pursley I."/>
            <person name="Horton D.L."/>
            <person name="Alikhan N.F."/>
            <person name="Baker D."/>
            <person name="Gharbi K."/>
            <person name="Hall N."/>
            <person name="Watson M."/>
            <person name="Adriaenssens E.M."/>
            <person name="Foster-Nyarko E."/>
            <person name="Jarju S."/>
            <person name="Secka A."/>
            <person name="Antonio M."/>
            <person name="Oren A."/>
            <person name="Chaudhuri R.R."/>
            <person name="La Ragione R."/>
            <person name="Hildebrand F."/>
            <person name="Pallen M.J."/>
        </authorList>
    </citation>
    <scope>NUCLEOTIDE SEQUENCE</scope>
    <source>
        <strain evidence="17">CHK188-5543</strain>
    </source>
</reference>
<evidence type="ECO:0000256" key="5">
    <source>
        <dbReference type="ARBA" id="ARBA00022475"/>
    </source>
</evidence>
<keyword evidence="7" id="KW-0808">Transferase</keyword>
<keyword evidence="11" id="KW-0902">Two-component regulatory system</keyword>
<evidence type="ECO:0000259" key="15">
    <source>
        <dbReference type="PROSITE" id="PS50109"/>
    </source>
</evidence>
<dbReference type="SMART" id="SM00448">
    <property type="entry name" value="REC"/>
    <property type="match status" value="1"/>
</dbReference>
<dbReference type="GO" id="GO:0005886">
    <property type="term" value="C:plasma membrane"/>
    <property type="evidence" value="ECO:0007669"/>
    <property type="project" value="UniProtKB-SubCell"/>
</dbReference>
<evidence type="ECO:0000256" key="1">
    <source>
        <dbReference type="ARBA" id="ARBA00000085"/>
    </source>
</evidence>
<feature type="transmembrane region" description="Helical" evidence="14">
    <location>
        <begin position="20"/>
        <end position="39"/>
    </location>
</feature>
<sequence>MGTAERRPHGWRQLWEQMRIPLCAFAALAGLAAAGILMVRDTLLENAYNTGTALAASCAAEEEAQLAAYETLLSFGTASLDTRVAAGESRQQIEAFLSLYFQRLDTVLGEGVVDPYVVLDGEILAANPWEGDAAYDASASPWYQQAAANPGKVIFTPVYTDAIYHRPVVTAAQQCAGCGAVMAFDILPAHLELEASALQQGDSFFLCDSAGALIYQETGLELPRQELEAYLAGLVERIADGSLDADPAIRDLDGQQRGVYYTRLENGWYSIVTVSHQRVLGKLWGFSWTLFLMFTVSFLAVTALAWRQLRLDSQARRAGETAQVLGNSYYALYRVDYERETYEMIKGSDYVRGRIPSAGPYADLLRTAGEVIEAEAFRDFTESFSCANIRDLVRQRVRDFGGDFLRRFGEEYRWVSVRVLYDASLAPGEVVLCFREVEREKQAQLRQQRLLEESLQLARQNEAAKQAFFRNMSHDMRTPLNAILGSLQLARQHLGDPQRAGGYLARMESSARYLLELINDILEMARMEHGQVQLESRPFDLGACVEECLGTFRTQAEAQGKTLEEQLELPSCQLVGDPFRIQQILNNLLSNAFKFTPAGGRIRLEVRRLEGGEHPQYKFVVADTGIGMSPAFLQRVFEPYAREMRFSDRQAAGTGLGMSITKNLVAQMGGEIQVESAPGQGSTFTVVLPLALGQEPPASAQAQPQPENPPFRLEGLCLLVAEDNEINLELATELLEAQGARVLPAENGAVAVERFRQSQPFAIDAILMDMQMPVMDGCEAARQIRALDRPDAGQVAIVAVTANAFAEDLAATAAAGMDAHISKPIDWEALRATLERLLANR</sequence>
<dbReference type="GO" id="GO:0000155">
    <property type="term" value="F:phosphorelay sensor kinase activity"/>
    <property type="evidence" value="ECO:0007669"/>
    <property type="project" value="InterPro"/>
</dbReference>
<comment type="function">
    <text evidence="12">May play the central regulatory role in sporulation. It may be an element of the effector pathway responsible for the activation of sporulation genes in response to nutritional stress. Spo0A may act in concert with spo0H (a sigma factor) to control the expression of some genes that are critical to the sporulation process.</text>
</comment>
<dbReference type="PANTHER" id="PTHR43047">
    <property type="entry name" value="TWO-COMPONENT HISTIDINE PROTEIN KINASE"/>
    <property type="match status" value="1"/>
</dbReference>
<evidence type="ECO:0000256" key="7">
    <source>
        <dbReference type="ARBA" id="ARBA00022679"/>
    </source>
</evidence>
<dbReference type="Gene3D" id="3.40.50.2300">
    <property type="match status" value="1"/>
</dbReference>
<evidence type="ECO:0000256" key="13">
    <source>
        <dbReference type="PROSITE-ProRule" id="PRU00169"/>
    </source>
</evidence>
<comment type="caution">
    <text evidence="17">The sequence shown here is derived from an EMBL/GenBank/DDBJ whole genome shotgun (WGS) entry which is preliminary data.</text>
</comment>
<dbReference type="SMART" id="SM00387">
    <property type="entry name" value="HATPase_c"/>
    <property type="match status" value="1"/>
</dbReference>
<proteinExistence type="predicted"/>
<dbReference type="Pfam" id="PF02518">
    <property type="entry name" value="HATPase_c"/>
    <property type="match status" value="1"/>
</dbReference>
<dbReference type="CDD" id="cd16922">
    <property type="entry name" value="HATPase_EvgS-ArcB-TorS-like"/>
    <property type="match status" value="1"/>
</dbReference>
<organism evidence="17 18">
    <name type="scientific">Candidatus Anaerotruncus excrementipullorum</name>
    <dbReference type="NCBI Taxonomy" id="2838465"/>
    <lineage>
        <taxon>Bacteria</taxon>
        <taxon>Bacillati</taxon>
        <taxon>Bacillota</taxon>
        <taxon>Clostridia</taxon>
        <taxon>Eubacteriales</taxon>
        <taxon>Oscillospiraceae</taxon>
        <taxon>Anaerotruncus</taxon>
    </lineage>
</organism>
<dbReference type="InterPro" id="IPR005467">
    <property type="entry name" value="His_kinase_dom"/>
</dbReference>
<keyword evidence="9" id="KW-0418">Kinase</keyword>
<evidence type="ECO:0000256" key="14">
    <source>
        <dbReference type="SAM" id="Phobius"/>
    </source>
</evidence>
<feature type="domain" description="Histidine kinase" evidence="15">
    <location>
        <begin position="471"/>
        <end position="692"/>
    </location>
</feature>
<dbReference type="FunFam" id="3.30.565.10:FF:000006">
    <property type="entry name" value="Sensor histidine kinase WalK"/>
    <property type="match status" value="1"/>
</dbReference>
<dbReference type="InterPro" id="IPR011006">
    <property type="entry name" value="CheY-like_superfamily"/>
</dbReference>
<comment type="catalytic activity">
    <reaction evidence="1">
        <text>ATP + protein L-histidine = ADP + protein N-phospho-L-histidine.</text>
        <dbReference type="EC" id="2.7.13.3"/>
    </reaction>
</comment>
<dbReference type="AlphaFoldDB" id="A0A9D2B7T3"/>
<feature type="modified residue" description="4-aspartylphosphate" evidence="13">
    <location>
        <position position="769"/>
    </location>
</feature>
<dbReference type="InterPro" id="IPR036097">
    <property type="entry name" value="HisK_dim/P_sf"/>
</dbReference>
<dbReference type="EC" id="2.7.13.3" evidence="3"/>
<protein>
    <recommendedName>
        <fullName evidence="4">Stage 0 sporulation protein A homolog</fullName>
        <ecNumber evidence="3">2.7.13.3</ecNumber>
    </recommendedName>
</protein>
<comment type="subcellular location">
    <subcellularLocation>
        <location evidence="2">Cell membrane</location>
        <topology evidence="2">Multi-pass membrane protein</topology>
    </subcellularLocation>
</comment>
<dbReference type="PANTHER" id="PTHR43047:SF64">
    <property type="entry name" value="HISTIDINE KINASE CONTAINING CHEY-HOMOLOGOUS RECEIVER DOMAIN AND PAS DOMAIN-RELATED"/>
    <property type="match status" value="1"/>
</dbReference>
<evidence type="ECO:0000313" key="18">
    <source>
        <dbReference type="Proteomes" id="UP000886800"/>
    </source>
</evidence>
<dbReference type="Gene3D" id="1.10.287.130">
    <property type="match status" value="1"/>
</dbReference>
<evidence type="ECO:0000256" key="10">
    <source>
        <dbReference type="ARBA" id="ARBA00022989"/>
    </source>
</evidence>
<dbReference type="SUPFAM" id="SSF47384">
    <property type="entry name" value="Homodimeric domain of signal transducing histidine kinase"/>
    <property type="match status" value="1"/>
</dbReference>
<dbReference type="PROSITE" id="PS50109">
    <property type="entry name" value="HIS_KIN"/>
    <property type="match status" value="1"/>
</dbReference>
<keyword evidence="6 13" id="KW-0597">Phosphoprotein</keyword>
<evidence type="ECO:0000256" key="2">
    <source>
        <dbReference type="ARBA" id="ARBA00004651"/>
    </source>
</evidence>
<dbReference type="Pfam" id="PF00072">
    <property type="entry name" value="Response_reg"/>
    <property type="match status" value="1"/>
</dbReference>
<dbReference type="SUPFAM" id="SSF55874">
    <property type="entry name" value="ATPase domain of HSP90 chaperone/DNA topoisomerase II/histidine kinase"/>
    <property type="match status" value="1"/>
</dbReference>
<evidence type="ECO:0000256" key="8">
    <source>
        <dbReference type="ARBA" id="ARBA00022692"/>
    </source>
</evidence>
<dbReference type="CDD" id="cd18773">
    <property type="entry name" value="PDC1_HK_sensor"/>
    <property type="match status" value="1"/>
</dbReference>
<dbReference type="Gene3D" id="3.30.565.10">
    <property type="entry name" value="Histidine kinase-like ATPase, C-terminal domain"/>
    <property type="match status" value="1"/>
</dbReference>
<dbReference type="PRINTS" id="PR00344">
    <property type="entry name" value="BCTRLSENSOR"/>
</dbReference>
<dbReference type="EMBL" id="DXES01000093">
    <property type="protein sequence ID" value="HIX65457.1"/>
    <property type="molecule type" value="Genomic_DNA"/>
</dbReference>
<evidence type="ECO:0000256" key="12">
    <source>
        <dbReference type="ARBA" id="ARBA00024867"/>
    </source>
</evidence>
<dbReference type="CDD" id="cd17546">
    <property type="entry name" value="REC_hyHK_CKI1_RcsC-like"/>
    <property type="match status" value="1"/>
</dbReference>
<dbReference type="InterPro" id="IPR029151">
    <property type="entry name" value="Sensor-like_sf"/>
</dbReference>
<dbReference type="CDD" id="cd00082">
    <property type="entry name" value="HisKA"/>
    <property type="match status" value="1"/>
</dbReference>
<dbReference type="InterPro" id="IPR036890">
    <property type="entry name" value="HATPase_C_sf"/>
</dbReference>
<accession>A0A9D2B7T3</accession>
<dbReference type="SUPFAM" id="SSF52172">
    <property type="entry name" value="CheY-like"/>
    <property type="match status" value="1"/>
</dbReference>
<keyword evidence="10 14" id="KW-1133">Transmembrane helix</keyword>
<name>A0A9D2B7T3_9FIRM</name>
<dbReference type="Pfam" id="PF00512">
    <property type="entry name" value="HisKA"/>
    <property type="match status" value="1"/>
</dbReference>
<evidence type="ECO:0000256" key="6">
    <source>
        <dbReference type="ARBA" id="ARBA00022553"/>
    </source>
</evidence>
<dbReference type="InterPro" id="IPR003594">
    <property type="entry name" value="HATPase_dom"/>
</dbReference>
<dbReference type="InterPro" id="IPR001789">
    <property type="entry name" value="Sig_transdc_resp-reg_receiver"/>
</dbReference>
<keyword evidence="5" id="KW-1003">Cell membrane</keyword>
<keyword evidence="14" id="KW-0472">Membrane</keyword>
<dbReference type="InterPro" id="IPR004358">
    <property type="entry name" value="Sig_transdc_His_kin-like_C"/>
</dbReference>
<evidence type="ECO:0000256" key="4">
    <source>
        <dbReference type="ARBA" id="ARBA00018672"/>
    </source>
</evidence>
<keyword evidence="8 14" id="KW-0812">Transmembrane</keyword>
<gene>
    <name evidence="17" type="ORF">H9736_04340</name>
</gene>
<dbReference type="SMART" id="SM00388">
    <property type="entry name" value="HisKA"/>
    <property type="match status" value="1"/>
</dbReference>
<feature type="transmembrane region" description="Helical" evidence="14">
    <location>
        <begin position="283"/>
        <end position="306"/>
    </location>
</feature>
<dbReference type="Gene3D" id="3.30.450.20">
    <property type="entry name" value="PAS domain"/>
    <property type="match status" value="1"/>
</dbReference>
<evidence type="ECO:0000256" key="11">
    <source>
        <dbReference type="ARBA" id="ARBA00023012"/>
    </source>
</evidence>
<evidence type="ECO:0000313" key="17">
    <source>
        <dbReference type="EMBL" id="HIX65457.1"/>
    </source>
</evidence>
<dbReference type="PROSITE" id="PS50110">
    <property type="entry name" value="RESPONSE_REGULATORY"/>
    <property type="match status" value="1"/>
</dbReference>
<evidence type="ECO:0000259" key="16">
    <source>
        <dbReference type="PROSITE" id="PS50110"/>
    </source>
</evidence>
<evidence type="ECO:0000256" key="3">
    <source>
        <dbReference type="ARBA" id="ARBA00012438"/>
    </source>
</evidence>
<feature type="domain" description="Response regulatory" evidence="16">
    <location>
        <begin position="717"/>
        <end position="838"/>
    </location>
</feature>